<organism evidence="7 8">
    <name type="scientific">Dendroctonus ponderosae</name>
    <name type="common">Mountain pine beetle</name>
    <dbReference type="NCBI Taxonomy" id="77166"/>
    <lineage>
        <taxon>Eukaryota</taxon>
        <taxon>Metazoa</taxon>
        <taxon>Ecdysozoa</taxon>
        <taxon>Arthropoda</taxon>
        <taxon>Hexapoda</taxon>
        <taxon>Insecta</taxon>
        <taxon>Pterygota</taxon>
        <taxon>Neoptera</taxon>
        <taxon>Endopterygota</taxon>
        <taxon>Coleoptera</taxon>
        <taxon>Polyphaga</taxon>
        <taxon>Cucujiformia</taxon>
        <taxon>Curculionidae</taxon>
        <taxon>Scolytinae</taxon>
        <taxon>Dendroctonus</taxon>
    </lineage>
</organism>
<dbReference type="Pfam" id="PF21467">
    <property type="entry name" value="BetaGal_gal-bd"/>
    <property type="match status" value="1"/>
</dbReference>
<dbReference type="Gene3D" id="3.20.20.80">
    <property type="entry name" value="Glycosidases"/>
    <property type="match status" value="1"/>
</dbReference>
<feature type="signal peptide" evidence="4">
    <location>
        <begin position="1"/>
        <end position="22"/>
    </location>
</feature>
<comment type="similarity">
    <text evidence="1">Belongs to the glycosyl hydrolase 35 family.</text>
</comment>
<sequence length="236" mass="26830">MAKLSLLCLSSILPALICWASSADLPTNYEYFTEGGIVAGLNADQRYFKLNEKEITIFSGAFHYFRVHSSQWRDRLRKMRAAGLNTIETYVSWNLHEYHSGAFDFGHGGSDFEEFLDIAEFIKIAQEEDLFVLVRAGPYICSEWEFGAPLRDTYINVRDWRKGIAIINGFVLGRIFAIGPQQAMYLPAGLLQEGENDLIIFEHFTAPEYVKFSKNAIWGKGTYRNVLPVLDGLVVH</sequence>
<dbReference type="PANTHER" id="PTHR23421">
    <property type="entry name" value="BETA-GALACTOSIDASE RELATED"/>
    <property type="match status" value="1"/>
</dbReference>
<dbReference type="InterPro" id="IPR048913">
    <property type="entry name" value="BetaGal_gal-bd"/>
</dbReference>
<evidence type="ECO:0000313" key="8">
    <source>
        <dbReference type="Proteomes" id="UP000030742"/>
    </source>
</evidence>
<dbReference type="InterPro" id="IPR008979">
    <property type="entry name" value="Galactose-bd-like_sf"/>
</dbReference>
<dbReference type="PRINTS" id="PR00742">
    <property type="entry name" value="GLHYDRLASE35"/>
</dbReference>
<dbReference type="InterPro" id="IPR001944">
    <property type="entry name" value="Glycoside_Hdrlase_35"/>
</dbReference>
<dbReference type="AlphaFoldDB" id="U4U5T9"/>
<proteinExistence type="inferred from homology"/>
<keyword evidence="2" id="KW-0378">Hydrolase</keyword>
<feature type="chain" id="PRO_5004655951" evidence="4">
    <location>
        <begin position="23"/>
        <end position="236"/>
    </location>
</feature>
<accession>U4U5T9</accession>
<keyword evidence="4" id="KW-0732">Signal</keyword>
<dbReference type="Pfam" id="PF01301">
    <property type="entry name" value="Glyco_hydro_35"/>
    <property type="match status" value="1"/>
</dbReference>
<dbReference type="OrthoDB" id="1657402at2759"/>
<reference evidence="7 8" key="1">
    <citation type="journal article" date="2013" name="Genome Biol.">
        <title>Draft genome of the mountain pine beetle, Dendroctonus ponderosae Hopkins, a major forest pest.</title>
        <authorList>
            <person name="Keeling C.I."/>
            <person name="Yuen M.M."/>
            <person name="Liao N.Y."/>
            <person name="Docking T.R."/>
            <person name="Chan S.K."/>
            <person name="Taylor G.A."/>
            <person name="Palmquist D.L."/>
            <person name="Jackman S.D."/>
            <person name="Nguyen A."/>
            <person name="Li M."/>
            <person name="Henderson H."/>
            <person name="Janes J.K."/>
            <person name="Zhao Y."/>
            <person name="Pandoh P."/>
            <person name="Moore R."/>
            <person name="Sperling F.A."/>
            <person name="Huber D.P."/>
            <person name="Birol I."/>
            <person name="Jones S.J."/>
            <person name="Bohlmann J."/>
        </authorList>
    </citation>
    <scope>NUCLEOTIDE SEQUENCE</scope>
</reference>
<dbReference type="GO" id="GO:0004553">
    <property type="term" value="F:hydrolase activity, hydrolyzing O-glycosyl compounds"/>
    <property type="evidence" value="ECO:0007669"/>
    <property type="project" value="InterPro"/>
</dbReference>
<dbReference type="InterPro" id="IPR017853">
    <property type="entry name" value="GH"/>
</dbReference>
<keyword evidence="3" id="KW-0326">Glycosidase</keyword>
<evidence type="ECO:0000256" key="2">
    <source>
        <dbReference type="ARBA" id="ARBA00022801"/>
    </source>
</evidence>
<dbReference type="GO" id="GO:0005975">
    <property type="term" value="P:carbohydrate metabolic process"/>
    <property type="evidence" value="ECO:0007669"/>
    <property type="project" value="InterPro"/>
</dbReference>
<evidence type="ECO:0000256" key="1">
    <source>
        <dbReference type="ARBA" id="ARBA00009809"/>
    </source>
</evidence>
<dbReference type="SUPFAM" id="SSF49785">
    <property type="entry name" value="Galactose-binding domain-like"/>
    <property type="match status" value="1"/>
</dbReference>
<dbReference type="SUPFAM" id="SSF51445">
    <property type="entry name" value="(Trans)glycosidases"/>
    <property type="match status" value="1"/>
</dbReference>
<dbReference type="STRING" id="77166.U4U5T9"/>
<dbReference type="InterPro" id="IPR031330">
    <property type="entry name" value="Gly_Hdrlase_35_cat"/>
</dbReference>
<dbReference type="Proteomes" id="UP000030742">
    <property type="component" value="Unassembled WGS sequence"/>
</dbReference>
<evidence type="ECO:0000256" key="3">
    <source>
        <dbReference type="ARBA" id="ARBA00023295"/>
    </source>
</evidence>
<feature type="domain" description="Glycoside hydrolase 35 catalytic" evidence="5">
    <location>
        <begin position="48"/>
        <end position="147"/>
    </location>
</feature>
<gene>
    <name evidence="7" type="ORF">D910_05098</name>
</gene>
<evidence type="ECO:0000259" key="6">
    <source>
        <dbReference type="Pfam" id="PF21467"/>
    </source>
</evidence>
<evidence type="ECO:0000256" key="4">
    <source>
        <dbReference type="SAM" id="SignalP"/>
    </source>
</evidence>
<dbReference type="EMBL" id="KB631984">
    <property type="protein sequence ID" value="ERL87708.1"/>
    <property type="molecule type" value="Genomic_DNA"/>
</dbReference>
<feature type="domain" description="Beta-galactosidase galactose-binding" evidence="6">
    <location>
        <begin position="151"/>
        <end position="196"/>
    </location>
</feature>
<evidence type="ECO:0000259" key="5">
    <source>
        <dbReference type="Pfam" id="PF01301"/>
    </source>
</evidence>
<name>U4U5T9_DENPD</name>
<evidence type="ECO:0000313" key="7">
    <source>
        <dbReference type="EMBL" id="ERL87708.1"/>
    </source>
</evidence>
<protein>
    <submittedName>
        <fullName evidence="7">Uncharacterized protein</fullName>
    </submittedName>
</protein>